<dbReference type="GO" id="GO:0005886">
    <property type="term" value="C:plasma membrane"/>
    <property type="evidence" value="ECO:0007669"/>
    <property type="project" value="UniProtKB-SubCell"/>
</dbReference>
<evidence type="ECO:0000256" key="6">
    <source>
        <dbReference type="ARBA" id="ARBA00023125"/>
    </source>
</evidence>
<organism evidence="11 12">
    <name type="scientific">Paenibacillus mucilaginosus 3016</name>
    <dbReference type="NCBI Taxonomy" id="1116391"/>
    <lineage>
        <taxon>Bacteria</taxon>
        <taxon>Bacillati</taxon>
        <taxon>Bacillota</taxon>
        <taxon>Bacilli</taxon>
        <taxon>Bacillales</taxon>
        <taxon>Paenibacillaceae</taxon>
        <taxon>Paenibacillus</taxon>
    </lineage>
</organism>
<keyword evidence="6" id="KW-0238">DNA-binding</keyword>
<dbReference type="EMBL" id="CP003235">
    <property type="protein sequence ID" value="AFC32029.1"/>
    <property type="molecule type" value="Genomic_DNA"/>
</dbReference>
<dbReference type="PROSITE" id="PS00041">
    <property type="entry name" value="HTH_ARAC_FAMILY_1"/>
    <property type="match status" value="1"/>
</dbReference>
<keyword evidence="4 9" id="KW-1133">Transmembrane helix</keyword>
<evidence type="ECO:0000313" key="11">
    <source>
        <dbReference type="EMBL" id="AFC32029.1"/>
    </source>
</evidence>
<dbReference type="KEGG" id="pmq:PM3016_5326"/>
<evidence type="ECO:0000313" key="12">
    <source>
        <dbReference type="Proteomes" id="UP000007523"/>
    </source>
</evidence>
<proteinExistence type="predicted"/>
<dbReference type="Pfam" id="PF02743">
    <property type="entry name" value="dCache_1"/>
    <property type="match status" value="1"/>
</dbReference>
<dbReference type="InterPro" id="IPR018060">
    <property type="entry name" value="HTH_AraC"/>
</dbReference>
<keyword evidence="2" id="KW-1003">Cell membrane</keyword>
<dbReference type="HOGENOM" id="CLU_019175_1_0_9"/>
<protein>
    <submittedName>
        <fullName evidence="11">AraC family transcriptional regulator</fullName>
    </submittedName>
</protein>
<dbReference type="SUPFAM" id="SSF46689">
    <property type="entry name" value="Homeodomain-like"/>
    <property type="match status" value="1"/>
</dbReference>
<evidence type="ECO:0000256" key="4">
    <source>
        <dbReference type="ARBA" id="ARBA00022989"/>
    </source>
</evidence>
<feature type="transmembrane region" description="Helical" evidence="9">
    <location>
        <begin position="310"/>
        <end position="331"/>
    </location>
</feature>
<evidence type="ECO:0000256" key="8">
    <source>
        <dbReference type="ARBA" id="ARBA00023163"/>
    </source>
</evidence>
<dbReference type="GO" id="GO:0043565">
    <property type="term" value="F:sequence-specific DNA binding"/>
    <property type="evidence" value="ECO:0007669"/>
    <property type="project" value="InterPro"/>
</dbReference>
<evidence type="ECO:0000256" key="3">
    <source>
        <dbReference type="ARBA" id="ARBA00022692"/>
    </source>
</evidence>
<dbReference type="InterPro" id="IPR009057">
    <property type="entry name" value="Homeodomain-like_sf"/>
</dbReference>
<dbReference type="PROSITE" id="PS01124">
    <property type="entry name" value="HTH_ARAC_FAMILY_2"/>
    <property type="match status" value="1"/>
</dbReference>
<dbReference type="SMART" id="SM00342">
    <property type="entry name" value="HTH_ARAC"/>
    <property type="match status" value="1"/>
</dbReference>
<evidence type="ECO:0000256" key="2">
    <source>
        <dbReference type="ARBA" id="ARBA00022475"/>
    </source>
</evidence>
<evidence type="ECO:0000256" key="1">
    <source>
        <dbReference type="ARBA" id="ARBA00004651"/>
    </source>
</evidence>
<dbReference type="Proteomes" id="UP000007523">
    <property type="component" value="Chromosome"/>
</dbReference>
<dbReference type="PANTHER" id="PTHR43280:SF28">
    <property type="entry name" value="HTH-TYPE TRANSCRIPTIONAL ACTIVATOR RHAS"/>
    <property type="match status" value="1"/>
</dbReference>
<dbReference type="STRING" id="1116391.PM3016_5326"/>
<name>H6NB61_9BACL</name>
<keyword evidence="7 9" id="KW-0472">Membrane</keyword>
<comment type="subcellular location">
    <subcellularLocation>
        <location evidence="1">Cell membrane</location>
        <topology evidence="1">Multi-pass membrane protein</topology>
    </subcellularLocation>
</comment>
<dbReference type="PANTHER" id="PTHR43280">
    <property type="entry name" value="ARAC-FAMILY TRANSCRIPTIONAL REGULATOR"/>
    <property type="match status" value="1"/>
</dbReference>
<gene>
    <name evidence="11" type="ORF">PM3016_5326</name>
</gene>
<evidence type="ECO:0000256" key="7">
    <source>
        <dbReference type="ARBA" id="ARBA00023136"/>
    </source>
</evidence>
<feature type="domain" description="HTH araC/xylS-type" evidence="10">
    <location>
        <begin position="712"/>
        <end position="815"/>
    </location>
</feature>
<dbReference type="InterPro" id="IPR033479">
    <property type="entry name" value="dCache_1"/>
</dbReference>
<keyword evidence="8" id="KW-0804">Transcription</keyword>
<sequence length="831" mass="92509">MIPKLIRLPSTVWNRKSVFLTLLSSYLLIFLLPVTIGVVLYSKVEGMMVEHAERANTALLDQLRQTLDVRLREVEHASQRITLNPKLQGLLNSDGSEAPEDAYKMVEFMKDHLAQDRGRGTLISDAYLYFGRSDTILSSTARTDSRTFFDRIYPVEGMSYEDWTRQVLESYHYRSYLPARRISSSDVGSRSVLTYVQSLPLVETKDIKGALVLLLDAAPVRAMLSQAAAGGGRVFIVSEGGELVLSSKEGEAPGGALLERLGGTAGRFEQTDESGREHIVTYARSEQTSWRYVLVLPKDLVLQSLQTLKAWALGLLLLCLLGGGLAAYRMAYRNSSPIRELARFIRTSRGAGGTPGEPRDDELGEFELIRETIEVSREEERRLRDTVAGQTPVLRANFLQRLLRGEVDPEAVTPESLRFMQMRFVSDLFAVLYVRIGDIREFGGDASERQWALVRFIVTNVCRDLLAGAHHGYTVELDRTTMGVIVNFRREEVREGRGAGAAQEGAGSQRACGEGAGPAAGFLFASLEDDLLEAAVTLQHVMRSRFKVPLTLGISRIHEGLGRIGECALEAARAADHRIVSGAETVIRFADLQGEAHHYHYPIELEVQLMGAVKSGDAEGVQRLLQSIYALHFGSRRITPEMGRCLFFNMVSTLLKILNGMSLQPADIFPGDFDPFRKLSQCETAEEMHAEISGLFLTLCRYMKARSSDHSQLLLQAIRDHIEERYGDGGLSLTSMADTFHITPQYLSAFFKKQQGENLTDYVAKVRVGHAQRLLRDKRLTVTQIAHQVGYAADIGLIRVFKKVTGTTPGKYRETMEEEGAVPQDHRTGSK</sequence>
<dbReference type="Gene3D" id="1.10.10.60">
    <property type="entry name" value="Homeodomain-like"/>
    <property type="match status" value="2"/>
</dbReference>
<evidence type="ECO:0000256" key="5">
    <source>
        <dbReference type="ARBA" id="ARBA00023015"/>
    </source>
</evidence>
<evidence type="ECO:0000256" key="9">
    <source>
        <dbReference type="SAM" id="Phobius"/>
    </source>
</evidence>
<dbReference type="AlphaFoldDB" id="H6NB61"/>
<feature type="transmembrane region" description="Helical" evidence="9">
    <location>
        <begin position="20"/>
        <end position="41"/>
    </location>
</feature>
<dbReference type="CDD" id="cd18774">
    <property type="entry name" value="PDC2_HK_sensor"/>
    <property type="match status" value="1"/>
</dbReference>
<dbReference type="RefSeq" id="WP_014371508.1">
    <property type="nucleotide sequence ID" value="NC_016935.1"/>
</dbReference>
<accession>H6NB61</accession>
<evidence type="ECO:0000259" key="10">
    <source>
        <dbReference type="PROSITE" id="PS01124"/>
    </source>
</evidence>
<dbReference type="Pfam" id="PF12833">
    <property type="entry name" value="HTH_18"/>
    <property type="match status" value="1"/>
</dbReference>
<keyword evidence="3 9" id="KW-0812">Transmembrane</keyword>
<dbReference type="GO" id="GO:0003700">
    <property type="term" value="F:DNA-binding transcription factor activity"/>
    <property type="evidence" value="ECO:0007669"/>
    <property type="project" value="InterPro"/>
</dbReference>
<keyword evidence="12" id="KW-1185">Reference proteome</keyword>
<reference evidence="11 12" key="1">
    <citation type="journal article" date="2012" name="J. Bacteriol.">
        <title>Complete Genome Sequence of Paenibacillus mucilaginosus 3016, a Bacterium Functional as Microbial Fertilizer.</title>
        <authorList>
            <person name="Ma M."/>
            <person name="Wang Z."/>
            <person name="Li L."/>
            <person name="Jiang X."/>
            <person name="Guan D."/>
            <person name="Cao F."/>
            <person name="Chen H."/>
            <person name="Wang X."/>
            <person name="Shen D."/>
            <person name="Du B."/>
            <person name="Li J."/>
        </authorList>
    </citation>
    <scope>NUCLEOTIDE SEQUENCE [LARGE SCALE GENOMIC DNA]</scope>
    <source>
        <strain evidence="11 12">3016</strain>
    </source>
</reference>
<keyword evidence="5" id="KW-0805">Transcription regulation</keyword>
<dbReference type="InterPro" id="IPR018062">
    <property type="entry name" value="HTH_AraC-typ_CS"/>
</dbReference>